<dbReference type="Proteomes" id="UP000051494">
    <property type="component" value="Unassembled WGS sequence"/>
</dbReference>
<comment type="similarity">
    <text evidence="8">Belongs to the NrdR family.</text>
</comment>
<evidence type="ECO:0000256" key="1">
    <source>
        <dbReference type="ARBA" id="ARBA00022491"/>
    </source>
</evidence>
<evidence type="ECO:0000256" key="3">
    <source>
        <dbReference type="ARBA" id="ARBA00022771"/>
    </source>
</evidence>
<dbReference type="PROSITE" id="PS51161">
    <property type="entry name" value="ATP_CONE"/>
    <property type="match status" value="1"/>
</dbReference>
<dbReference type="OrthoDB" id="9807461at2"/>
<evidence type="ECO:0000256" key="2">
    <source>
        <dbReference type="ARBA" id="ARBA00022741"/>
    </source>
</evidence>
<gene>
    <name evidence="8 10" type="primary">nrdR</name>
    <name evidence="10" type="ORF">CC99x_00989</name>
    <name evidence="11" type="ORF">CC99x_010585</name>
</gene>
<keyword evidence="5 8" id="KW-0805">Transcription regulation</keyword>
<comment type="caution">
    <text evidence="10">The sequence shown here is derived from an EMBL/GenBank/DDBJ whole genome shotgun (WGS) entry which is preliminary data.</text>
</comment>
<dbReference type="Pfam" id="PF22811">
    <property type="entry name" value="Zn_ribbon_NrdR"/>
    <property type="match status" value="1"/>
</dbReference>
<dbReference type="Pfam" id="PF03477">
    <property type="entry name" value="ATP-cone"/>
    <property type="match status" value="1"/>
</dbReference>
<dbReference type="InterPro" id="IPR005144">
    <property type="entry name" value="ATP-cone_dom"/>
</dbReference>
<organism evidence="10">
    <name type="scientific">Candidatus Berkiella cookevillensis</name>
    <dbReference type="NCBI Taxonomy" id="437022"/>
    <lineage>
        <taxon>Bacteria</taxon>
        <taxon>Pseudomonadati</taxon>
        <taxon>Pseudomonadota</taxon>
        <taxon>Gammaproteobacteria</taxon>
        <taxon>Candidatus Berkiellales</taxon>
        <taxon>Candidatus Berkiellaceae</taxon>
        <taxon>Candidatus Berkiella</taxon>
    </lineage>
</organism>
<dbReference type="GO" id="GO:0003677">
    <property type="term" value="F:DNA binding"/>
    <property type="evidence" value="ECO:0007669"/>
    <property type="project" value="UniProtKB-KW"/>
</dbReference>
<keyword evidence="12" id="KW-1185">Reference proteome</keyword>
<feature type="domain" description="ATP-cone" evidence="9">
    <location>
        <begin position="49"/>
        <end position="139"/>
    </location>
</feature>
<keyword evidence="3 8" id="KW-0863">Zinc-finger</keyword>
<keyword evidence="7 8" id="KW-0804">Transcription</keyword>
<dbReference type="GO" id="GO:0005524">
    <property type="term" value="F:ATP binding"/>
    <property type="evidence" value="ECO:0007669"/>
    <property type="project" value="UniProtKB-UniRule"/>
</dbReference>
<dbReference type="PATRIC" id="fig|1590042.3.peg.1010"/>
<dbReference type="NCBIfam" id="TIGR00244">
    <property type="entry name" value="transcriptional regulator NrdR"/>
    <property type="match status" value="1"/>
</dbReference>
<comment type="function">
    <text evidence="8">Negatively regulates transcription of bacterial ribonucleotide reductase nrd genes and operons by binding to NrdR-boxes.</text>
</comment>
<dbReference type="HAMAP" id="MF_00440">
    <property type="entry name" value="NrdR"/>
    <property type="match status" value="1"/>
</dbReference>
<sequence length="164" mass="19378">MRCPFCLGSETKVIDSREANDGDQIRRRRECLVCKERFTTYEFAELSFPRVIKRDNTRETFNEDKLKRGMVKALEKRPVSTEKIESALSRIKRRLRALGEGEVSSEVLGDWMMDELREIDDVAYVRFASVYRSFQDVKAFEEEIKRLHEEKREEETVIGEMIQS</sequence>
<dbReference type="EMBL" id="LKHV02000001">
    <property type="protein sequence ID" value="MCS5709350.1"/>
    <property type="molecule type" value="Genomic_DNA"/>
</dbReference>
<evidence type="ECO:0000259" key="9">
    <source>
        <dbReference type="PROSITE" id="PS51161"/>
    </source>
</evidence>
<keyword evidence="1 8" id="KW-0678">Repressor</keyword>
<dbReference type="InterPro" id="IPR003796">
    <property type="entry name" value="RNR_NrdR-like"/>
</dbReference>
<keyword evidence="6 8" id="KW-0238">DNA-binding</keyword>
<dbReference type="STRING" id="437022.CC99x_00989"/>
<dbReference type="RefSeq" id="WP_057624116.1">
    <property type="nucleotide sequence ID" value="NZ_LKHV02000001.1"/>
</dbReference>
<accession>A0A0Q9YR46</accession>
<dbReference type="PANTHER" id="PTHR30455">
    <property type="entry name" value="TRANSCRIPTIONAL REPRESSOR NRDR"/>
    <property type="match status" value="1"/>
</dbReference>
<evidence type="ECO:0000256" key="4">
    <source>
        <dbReference type="ARBA" id="ARBA00022840"/>
    </source>
</evidence>
<evidence type="ECO:0000256" key="8">
    <source>
        <dbReference type="HAMAP-Rule" id="MF_00440"/>
    </source>
</evidence>
<evidence type="ECO:0000256" key="7">
    <source>
        <dbReference type="ARBA" id="ARBA00023163"/>
    </source>
</evidence>
<keyword evidence="4 8" id="KW-0067">ATP-binding</keyword>
<evidence type="ECO:0000256" key="6">
    <source>
        <dbReference type="ARBA" id="ARBA00023125"/>
    </source>
</evidence>
<dbReference type="GO" id="GO:0008270">
    <property type="term" value="F:zinc ion binding"/>
    <property type="evidence" value="ECO:0007669"/>
    <property type="project" value="UniProtKB-UniRule"/>
</dbReference>
<evidence type="ECO:0000313" key="10">
    <source>
        <dbReference type="EMBL" id="KRG18999.1"/>
    </source>
</evidence>
<proteinExistence type="inferred from homology"/>
<comment type="cofactor">
    <cofactor evidence="8">
        <name>Zn(2+)</name>
        <dbReference type="ChEBI" id="CHEBI:29105"/>
    </cofactor>
    <text evidence="8">Binds 1 zinc ion.</text>
</comment>
<keyword evidence="2 8" id="KW-0547">Nucleotide-binding</keyword>
<dbReference type="InterPro" id="IPR055173">
    <property type="entry name" value="NrdR-like_N"/>
</dbReference>
<feature type="zinc finger region" evidence="8">
    <location>
        <begin position="3"/>
        <end position="34"/>
    </location>
</feature>
<reference evidence="11" key="3">
    <citation type="submission" date="2021-06" db="EMBL/GenBank/DDBJ databases">
        <title>Genomic Description and Analysis of Intracellular Bacteria, Candidatus Berkiella cookevillensis and Candidatus Berkiella aquae.</title>
        <authorList>
            <person name="Kidane D.T."/>
            <person name="Mehari Y.T."/>
            <person name="Rice F.C."/>
            <person name="Arivett B.A."/>
            <person name="Farone A.L."/>
            <person name="Berk S.G."/>
            <person name="Farone M.B."/>
        </authorList>
    </citation>
    <scope>NUCLEOTIDE SEQUENCE</scope>
    <source>
        <strain evidence="11">CC99</strain>
    </source>
</reference>
<dbReference type="PANTHER" id="PTHR30455:SF2">
    <property type="entry name" value="TRANSCRIPTIONAL REPRESSOR NRDR"/>
    <property type="match status" value="1"/>
</dbReference>
<evidence type="ECO:0000313" key="12">
    <source>
        <dbReference type="Proteomes" id="UP000051494"/>
    </source>
</evidence>
<reference evidence="10" key="1">
    <citation type="submission" date="2015-09" db="EMBL/GenBank/DDBJ databases">
        <title>Draft Genome Sequences of Two Novel Amoeba-resistant Intranuclear Bacteria, Candidatus Berkiella cookevillensis and Candidatus Berkiella aquae.</title>
        <authorList>
            <person name="Mehari Y.T."/>
            <person name="Arivett B.A."/>
            <person name="Farone A.L."/>
            <person name="Gunderson J.H."/>
            <person name="Farone M.B."/>
        </authorList>
    </citation>
    <scope>NUCLEOTIDE SEQUENCE [LARGE SCALE GENOMIC DNA]</scope>
    <source>
        <strain evidence="10">CC99</strain>
    </source>
</reference>
<reference evidence="11" key="2">
    <citation type="journal article" date="2016" name="Genome Announc.">
        <title>Draft Genome Sequences of Two Novel Amoeba-Resistant Intranuclear Bacteria, 'Candidatus Berkiella cookevillensis' and 'Candidatus Berkiella aquae'.</title>
        <authorList>
            <person name="Mehari Y.T."/>
            <person name="Arivett B.A."/>
            <person name="Farone A.L."/>
            <person name="Gunderson J.H."/>
            <person name="Farone M.B."/>
        </authorList>
    </citation>
    <scope>NUCLEOTIDE SEQUENCE</scope>
    <source>
        <strain evidence="11">CC99</strain>
    </source>
</reference>
<dbReference type="AlphaFoldDB" id="A0A0Q9YR46"/>
<protein>
    <recommendedName>
        <fullName evidence="8">Transcriptional repressor NrdR</fullName>
    </recommendedName>
</protein>
<keyword evidence="8" id="KW-0479">Metal-binding</keyword>
<name>A0A0Q9YR46_9GAMM</name>
<evidence type="ECO:0000313" key="11">
    <source>
        <dbReference type="EMBL" id="MCS5709350.1"/>
    </source>
</evidence>
<dbReference type="EMBL" id="LKHV01000004">
    <property type="protein sequence ID" value="KRG18999.1"/>
    <property type="molecule type" value="Genomic_DNA"/>
</dbReference>
<evidence type="ECO:0000256" key="5">
    <source>
        <dbReference type="ARBA" id="ARBA00023015"/>
    </source>
</evidence>
<dbReference type="GO" id="GO:0045892">
    <property type="term" value="P:negative regulation of DNA-templated transcription"/>
    <property type="evidence" value="ECO:0007669"/>
    <property type="project" value="UniProtKB-UniRule"/>
</dbReference>
<keyword evidence="8" id="KW-0862">Zinc</keyword>